<dbReference type="EMBL" id="QFQP01000064">
    <property type="protein sequence ID" value="PZR04110.1"/>
    <property type="molecule type" value="Genomic_DNA"/>
</dbReference>
<reference evidence="1 2" key="1">
    <citation type="submission" date="2017-08" db="EMBL/GenBank/DDBJ databases">
        <title>Infants hospitalized years apart are colonized by the same room-sourced microbial strains.</title>
        <authorList>
            <person name="Brooks B."/>
            <person name="Olm M.R."/>
            <person name="Firek B.A."/>
            <person name="Baker R."/>
            <person name="Thomas B.C."/>
            <person name="Morowitz M.J."/>
            <person name="Banfield J.F."/>
        </authorList>
    </citation>
    <scope>NUCLEOTIDE SEQUENCE [LARGE SCALE GENOMIC DNA]</scope>
    <source>
        <strain evidence="1">S2_003_000_R2_14</strain>
    </source>
</reference>
<organism evidence="1 2">
    <name type="scientific">Archangium gephyra</name>
    <dbReference type="NCBI Taxonomy" id="48"/>
    <lineage>
        <taxon>Bacteria</taxon>
        <taxon>Pseudomonadati</taxon>
        <taxon>Myxococcota</taxon>
        <taxon>Myxococcia</taxon>
        <taxon>Myxococcales</taxon>
        <taxon>Cystobacterineae</taxon>
        <taxon>Archangiaceae</taxon>
        <taxon>Archangium</taxon>
    </lineage>
</organism>
<protein>
    <submittedName>
        <fullName evidence="1">Uncharacterized protein</fullName>
    </submittedName>
</protein>
<dbReference type="Proteomes" id="UP000249061">
    <property type="component" value="Unassembled WGS sequence"/>
</dbReference>
<name>A0A2W5SNF3_9BACT</name>
<comment type="caution">
    <text evidence="1">The sequence shown here is derived from an EMBL/GenBank/DDBJ whole genome shotgun (WGS) entry which is preliminary data.</text>
</comment>
<evidence type="ECO:0000313" key="1">
    <source>
        <dbReference type="EMBL" id="PZR04110.1"/>
    </source>
</evidence>
<proteinExistence type="predicted"/>
<sequence length="100" mass="11090">MSFFRKWLSGQAPSYFFDPKKPKGERWSSGAMNRLSLRLGLQHLLNPLTISVGDEVAFPSGARMETGKVVAVDGDDCTVHLEDADVVVKRQRIVAVTREA</sequence>
<gene>
    <name evidence="1" type="ORF">DI536_34840</name>
</gene>
<dbReference type="AlphaFoldDB" id="A0A2W5SNF3"/>
<accession>A0A2W5SNF3</accession>
<evidence type="ECO:0000313" key="2">
    <source>
        <dbReference type="Proteomes" id="UP000249061"/>
    </source>
</evidence>